<dbReference type="GO" id="GO:0016301">
    <property type="term" value="F:kinase activity"/>
    <property type="evidence" value="ECO:0007669"/>
    <property type="project" value="UniProtKB-KW"/>
</dbReference>
<evidence type="ECO:0000256" key="1">
    <source>
        <dbReference type="ARBA" id="ARBA00004479"/>
    </source>
</evidence>
<name>A0A438GIT2_VITVI</name>
<keyword evidence="7" id="KW-0325">Glycoprotein</keyword>
<dbReference type="GO" id="GO:0016020">
    <property type="term" value="C:membrane"/>
    <property type="evidence" value="ECO:0007669"/>
    <property type="project" value="UniProtKB-SubCell"/>
</dbReference>
<dbReference type="Gene3D" id="3.80.10.10">
    <property type="entry name" value="Ribonuclease Inhibitor"/>
    <property type="match status" value="2"/>
</dbReference>
<keyword evidence="5" id="KW-0472">Membrane</keyword>
<evidence type="ECO:0000256" key="7">
    <source>
        <dbReference type="ARBA" id="ARBA00023180"/>
    </source>
</evidence>
<evidence type="ECO:0000256" key="6">
    <source>
        <dbReference type="ARBA" id="ARBA00023170"/>
    </source>
</evidence>
<dbReference type="Pfam" id="PF00560">
    <property type="entry name" value="LRR_1"/>
    <property type="match status" value="3"/>
</dbReference>
<keyword evidence="8" id="KW-0808">Transferase</keyword>
<dbReference type="SUPFAM" id="SSF52058">
    <property type="entry name" value="L domain-like"/>
    <property type="match status" value="1"/>
</dbReference>
<keyword evidence="4" id="KW-1133">Transmembrane helix</keyword>
<comment type="caution">
    <text evidence="8">The sequence shown here is derived from an EMBL/GenBank/DDBJ whole genome shotgun (WGS) entry which is preliminary data.</text>
</comment>
<evidence type="ECO:0000256" key="2">
    <source>
        <dbReference type="ARBA" id="ARBA00022692"/>
    </source>
</evidence>
<dbReference type="Pfam" id="PF13516">
    <property type="entry name" value="LRR_6"/>
    <property type="match status" value="1"/>
</dbReference>
<dbReference type="Proteomes" id="UP000288805">
    <property type="component" value="Unassembled WGS sequence"/>
</dbReference>
<dbReference type="EMBL" id="QGNW01000422">
    <property type="protein sequence ID" value="RVW72120.1"/>
    <property type="molecule type" value="Genomic_DNA"/>
</dbReference>
<comment type="subcellular location">
    <subcellularLocation>
        <location evidence="1">Membrane</location>
        <topology evidence="1">Single-pass type I membrane protein</topology>
    </subcellularLocation>
</comment>
<accession>A0A438GIT2</accession>
<protein>
    <submittedName>
        <fullName evidence="8">LRR receptor-like serine/threonine-protein kinase ERL2</fullName>
    </submittedName>
</protein>
<dbReference type="AlphaFoldDB" id="A0A438GIT2"/>
<evidence type="ECO:0000256" key="3">
    <source>
        <dbReference type="ARBA" id="ARBA00022729"/>
    </source>
</evidence>
<keyword evidence="6 8" id="KW-0675">Receptor</keyword>
<keyword evidence="2" id="KW-0812">Transmembrane</keyword>
<gene>
    <name evidence="8" type="primary">ERL2_4</name>
    <name evidence="8" type="ORF">CK203_057963</name>
</gene>
<dbReference type="InterPro" id="IPR001611">
    <property type="entry name" value="Leu-rich_rpt"/>
</dbReference>
<keyword evidence="3" id="KW-0732">Signal</keyword>
<proteinExistence type="predicted"/>
<reference evidence="8 9" key="1">
    <citation type="journal article" date="2018" name="PLoS Genet.">
        <title>Population sequencing reveals clonal diversity and ancestral inbreeding in the grapevine cultivar Chardonnay.</title>
        <authorList>
            <person name="Roach M.J."/>
            <person name="Johnson D.L."/>
            <person name="Bohlmann J."/>
            <person name="van Vuuren H.J."/>
            <person name="Jones S.J."/>
            <person name="Pretorius I.S."/>
            <person name="Schmidt S.A."/>
            <person name="Borneman A.R."/>
        </authorList>
    </citation>
    <scope>NUCLEOTIDE SEQUENCE [LARGE SCALE GENOMIC DNA]</scope>
    <source>
        <strain evidence="9">cv. Chardonnay</strain>
        <tissue evidence="8">Leaf</tissue>
    </source>
</reference>
<sequence length="283" mass="31552">MSSTSLIFKVKASWVPPFQLDYMRMSSCQMGPNFPTWLQTQTSLQYLDISKSGIVDIAPKWFWKWASHIDLLIDLSDNQISGNLSGVLLNNTYIDLSSNCFMGELSHCWTYWQSLTHLNLGNNNLSGGNKLSGNLPSWMGETTTLMALRLRSNKLIGNIPPQICQLSSLIILDVANNSLSGTIPNCFNNFSLMETIGTEDDAFSVLEYSYYPLRIPEKMGRMKALESLDLSRNHLSEDEDFQGIDVIDENEEGLKSHGSTLAWDLGSLLGVCGHSDKVEPAPE</sequence>
<evidence type="ECO:0000313" key="8">
    <source>
        <dbReference type="EMBL" id="RVW72120.1"/>
    </source>
</evidence>
<dbReference type="PANTHER" id="PTHR48063:SF98">
    <property type="entry name" value="LRR RECEPTOR-LIKE SERINE_THREONINE-PROTEIN KINASE FLS2"/>
    <property type="match status" value="1"/>
</dbReference>
<evidence type="ECO:0000313" key="9">
    <source>
        <dbReference type="Proteomes" id="UP000288805"/>
    </source>
</evidence>
<organism evidence="8 9">
    <name type="scientific">Vitis vinifera</name>
    <name type="common">Grape</name>
    <dbReference type="NCBI Taxonomy" id="29760"/>
    <lineage>
        <taxon>Eukaryota</taxon>
        <taxon>Viridiplantae</taxon>
        <taxon>Streptophyta</taxon>
        <taxon>Embryophyta</taxon>
        <taxon>Tracheophyta</taxon>
        <taxon>Spermatophyta</taxon>
        <taxon>Magnoliopsida</taxon>
        <taxon>eudicotyledons</taxon>
        <taxon>Gunneridae</taxon>
        <taxon>Pentapetalae</taxon>
        <taxon>rosids</taxon>
        <taxon>Vitales</taxon>
        <taxon>Vitaceae</taxon>
        <taxon>Viteae</taxon>
        <taxon>Vitis</taxon>
    </lineage>
</organism>
<dbReference type="PANTHER" id="PTHR48063">
    <property type="entry name" value="LRR RECEPTOR-LIKE KINASE"/>
    <property type="match status" value="1"/>
</dbReference>
<dbReference type="InterPro" id="IPR046956">
    <property type="entry name" value="RLP23-like"/>
</dbReference>
<evidence type="ECO:0000256" key="4">
    <source>
        <dbReference type="ARBA" id="ARBA00022989"/>
    </source>
</evidence>
<dbReference type="InterPro" id="IPR032675">
    <property type="entry name" value="LRR_dom_sf"/>
</dbReference>
<evidence type="ECO:0000256" key="5">
    <source>
        <dbReference type="ARBA" id="ARBA00023136"/>
    </source>
</evidence>
<keyword evidence="8" id="KW-0418">Kinase</keyword>